<name>A0ABN9XW90_9DINO</name>
<proteinExistence type="predicted"/>
<reference evidence="2" key="1">
    <citation type="submission" date="2023-10" db="EMBL/GenBank/DDBJ databases">
        <authorList>
            <person name="Chen Y."/>
            <person name="Shah S."/>
            <person name="Dougan E. K."/>
            <person name="Thang M."/>
            <person name="Chan C."/>
        </authorList>
    </citation>
    <scope>NUCLEOTIDE SEQUENCE [LARGE SCALE GENOMIC DNA]</scope>
</reference>
<protein>
    <submittedName>
        <fullName evidence="2">Uncharacterized protein</fullName>
    </submittedName>
</protein>
<evidence type="ECO:0000313" key="3">
    <source>
        <dbReference type="Proteomes" id="UP001189429"/>
    </source>
</evidence>
<comment type="caution">
    <text evidence="2">The sequence shown here is derived from an EMBL/GenBank/DDBJ whole genome shotgun (WGS) entry which is preliminary data.</text>
</comment>
<sequence>PPLPGAAAVAQGGGGLWQLAAARGASARGHAGRAGPAAVHRGGPVPEDRNFAEGGRVCARVDSQEPGPPPLCPAGAAAAATDIGVTFGALPAAPAGQAVEGVSCSRWGSPARGAGGWSLESVSPSSGEVDIKARLIRELADGLAEAEADHGRARAAQPPVAGGARGDCSLGLAAPPAEPRMQPRRVACGSPRGGGGSAGAVAGALAAALGGHAARKALESAAPAAVPTPLRSPRALGRALLGEACAG</sequence>
<evidence type="ECO:0000256" key="1">
    <source>
        <dbReference type="SAM" id="MobiDB-lite"/>
    </source>
</evidence>
<dbReference type="EMBL" id="CAUYUJ010021358">
    <property type="protein sequence ID" value="CAK0904134.1"/>
    <property type="molecule type" value="Genomic_DNA"/>
</dbReference>
<feature type="region of interest" description="Disordered" evidence="1">
    <location>
        <begin position="149"/>
        <end position="183"/>
    </location>
</feature>
<keyword evidence="3" id="KW-1185">Reference proteome</keyword>
<organism evidence="2 3">
    <name type="scientific">Prorocentrum cordatum</name>
    <dbReference type="NCBI Taxonomy" id="2364126"/>
    <lineage>
        <taxon>Eukaryota</taxon>
        <taxon>Sar</taxon>
        <taxon>Alveolata</taxon>
        <taxon>Dinophyceae</taxon>
        <taxon>Prorocentrales</taxon>
        <taxon>Prorocentraceae</taxon>
        <taxon>Prorocentrum</taxon>
    </lineage>
</organism>
<feature type="non-terminal residue" evidence="2">
    <location>
        <position position="1"/>
    </location>
</feature>
<dbReference type="Proteomes" id="UP001189429">
    <property type="component" value="Unassembled WGS sequence"/>
</dbReference>
<evidence type="ECO:0000313" key="2">
    <source>
        <dbReference type="EMBL" id="CAK0904134.1"/>
    </source>
</evidence>
<gene>
    <name evidence="2" type="ORF">PCOR1329_LOCUS80252</name>
</gene>
<accession>A0ABN9XW90</accession>